<dbReference type="SUPFAM" id="SSF63829">
    <property type="entry name" value="Calcium-dependent phosphotriesterase"/>
    <property type="match status" value="1"/>
</dbReference>
<evidence type="ECO:0000256" key="6">
    <source>
        <dbReference type="SAM" id="Phobius"/>
    </source>
</evidence>
<comment type="similarity">
    <text evidence="1">Belongs to the paraoxonase family.</text>
</comment>
<dbReference type="Proteomes" id="UP001328107">
    <property type="component" value="Unassembled WGS sequence"/>
</dbReference>
<feature type="binding site" evidence="5">
    <location>
        <position position="101"/>
    </location>
    <ligand>
        <name>Ca(2+)</name>
        <dbReference type="ChEBI" id="CHEBI:29108"/>
        <label>1</label>
        <note>catalytic</note>
    </ligand>
</feature>
<keyword evidence="8" id="KW-1185">Reference proteome</keyword>
<evidence type="ECO:0000256" key="5">
    <source>
        <dbReference type="PIRSR" id="PIRSR602640-2"/>
    </source>
</evidence>
<keyword evidence="6" id="KW-0472">Membrane</keyword>
<evidence type="ECO:0000256" key="1">
    <source>
        <dbReference type="ARBA" id="ARBA00008595"/>
    </source>
</evidence>
<gene>
    <name evidence="7" type="ORF">PMAYCL1PPCAC_06833</name>
</gene>
<evidence type="ECO:0000256" key="2">
    <source>
        <dbReference type="ARBA" id="ARBA00022801"/>
    </source>
</evidence>
<keyword evidence="6" id="KW-0812">Transmembrane</keyword>
<feature type="non-terminal residue" evidence="7">
    <location>
        <position position="1"/>
    </location>
</feature>
<dbReference type="InterPro" id="IPR011042">
    <property type="entry name" value="6-blade_b-propeller_TolB-like"/>
</dbReference>
<feature type="binding site" evidence="5">
    <location>
        <position position="148"/>
    </location>
    <ligand>
        <name>Ca(2+)</name>
        <dbReference type="ChEBI" id="CHEBI:29108"/>
        <label>1</label>
        <note>catalytic</note>
    </ligand>
</feature>
<keyword evidence="4" id="KW-0325">Glycoprotein</keyword>
<keyword evidence="5" id="KW-0479">Metal-binding</keyword>
<protein>
    <submittedName>
        <fullName evidence="7">Uncharacterized protein</fullName>
    </submittedName>
</protein>
<dbReference type="Pfam" id="PF01731">
    <property type="entry name" value="Arylesterase"/>
    <property type="match status" value="1"/>
</dbReference>
<evidence type="ECO:0000256" key="4">
    <source>
        <dbReference type="ARBA" id="ARBA00023180"/>
    </source>
</evidence>
<name>A0AAN4Z8U0_9BILA</name>
<dbReference type="EMBL" id="BTRK01000002">
    <property type="protein sequence ID" value="GMR36638.1"/>
    <property type="molecule type" value="Genomic_DNA"/>
</dbReference>
<dbReference type="GO" id="GO:0004064">
    <property type="term" value="F:arylesterase activity"/>
    <property type="evidence" value="ECO:0007669"/>
    <property type="project" value="InterPro"/>
</dbReference>
<evidence type="ECO:0000313" key="7">
    <source>
        <dbReference type="EMBL" id="GMR36638.1"/>
    </source>
</evidence>
<evidence type="ECO:0000256" key="3">
    <source>
        <dbReference type="ARBA" id="ARBA00023157"/>
    </source>
</evidence>
<evidence type="ECO:0000313" key="8">
    <source>
        <dbReference type="Proteomes" id="UP001328107"/>
    </source>
</evidence>
<keyword evidence="3" id="KW-1015">Disulfide bond</keyword>
<dbReference type="InterPro" id="IPR002640">
    <property type="entry name" value="Arylesterase"/>
</dbReference>
<dbReference type="AlphaFoldDB" id="A0AAN4Z8U0"/>
<dbReference type="PANTHER" id="PTHR11799:SF1">
    <property type="entry name" value="PON (PARAOXONASE) AND MEC-6 LIKE"/>
    <property type="match status" value="1"/>
</dbReference>
<accession>A0AAN4Z8U0</accession>
<feature type="transmembrane region" description="Helical" evidence="6">
    <location>
        <begin position="6"/>
        <end position="26"/>
    </location>
</feature>
<keyword evidence="5" id="KW-0106">Calcium</keyword>
<sequence length="347" mass="39354">SRQACYALLIAVVTYYIAQVLVHFGFNRRVYNFVPGECSVLTLSEEEIYAPDFVSLSDRLLFPYISASKQAGFFTFKTKNKSAVRLEVADKNLHEFQPEGISVWKSRIFVVNHRTKEDTVEILSLSKDKSYLKHLSTVRSRKFRGLRDIATIDKSRFFATVWNEEENEIKRFVEEYFESPSGAVVFFDGTTTKYVERKIPSPYGIVYDSVLRSLYVASYSSESIIVYSVSESFSLTRKSQIELHSSPALMWQGLDRSLVVSTHPIRYRTLFHRINQTHNFSPSLVLRVQTSFVHSDQPRIDALYSNDGASLSSSSSSIVNGGFLLLSGGSNPILSCKLQPFVSFSLS</sequence>
<comment type="cofactor">
    <cofactor evidence="5">
        <name>Ca(2+)</name>
        <dbReference type="ChEBI" id="CHEBI:29108"/>
    </cofactor>
    <text evidence="5">Binds 2 calcium ions per subunit.</text>
</comment>
<reference evidence="8" key="1">
    <citation type="submission" date="2022-10" db="EMBL/GenBank/DDBJ databases">
        <title>Genome assembly of Pristionchus species.</title>
        <authorList>
            <person name="Yoshida K."/>
            <person name="Sommer R.J."/>
        </authorList>
    </citation>
    <scope>NUCLEOTIDE SEQUENCE [LARGE SCALE GENOMIC DNA]</scope>
    <source>
        <strain evidence="8">RS5460</strain>
    </source>
</reference>
<dbReference type="Gene3D" id="2.120.10.30">
    <property type="entry name" value="TolB, C-terminal domain"/>
    <property type="match status" value="1"/>
</dbReference>
<keyword evidence="6" id="KW-1133">Transmembrane helix</keyword>
<comment type="caution">
    <text evidence="7">The sequence shown here is derived from an EMBL/GenBank/DDBJ whole genome shotgun (WGS) entry which is preliminary data.</text>
</comment>
<dbReference type="GO" id="GO:0046872">
    <property type="term" value="F:metal ion binding"/>
    <property type="evidence" value="ECO:0007669"/>
    <property type="project" value="UniProtKB-KW"/>
</dbReference>
<organism evidence="7 8">
    <name type="scientific">Pristionchus mayeri</name>
    <dbReference type="NCBI Taxonomy" id="1317129"/>
    <lineage>
        <taxon>Eukaryota</taxon>
        <taxon>Metazoa</taxon>
        <taxon>Ecdysozoa</taxon>
        <taxon>Nematoda</taxon>
        <taxon>Chromadorea</taxon>
        <taxon>Rhabditida</taxon>
        <taxon>Rhabditina</taxon>
        <taxon>Diplogasteromorpha</taxon>
        <taxon>Diplogasteroidea</taxon>
        <taxon>Neodiplogasteridae</taxon>
        <taxon>Pristionchus</taxon>
    </lineage>
</organism>
<keyword evidence="2" id="KW-0378">Hydrolase</keyword>
<proteinExistence type="inferred from homology"/>
<dbReference type="InterPro" id="IPR051288">
    <property type="entry name" value="Serum_paraoxonase/arylesterase"/>
</dbReference>
<dbReference type="PANTHER" id="PTHR11799">
    <property type="entry name" value="PARAOXONASE"/>
    <property type="match status" value="1"/>
</dbReference>